<gene>
    <name evidence="2" type="ORF">C7B77_02330</name>
</gene>
<keyword evidence="3" id="KW-1185">Reference proteome</keyword>
<name>A0A2T1GMI9_9CYAN</name>
<comment type="caution">
    <text evidence="2">The sequence shown here is derived from an EMBL/GenBank/DDBJ whole genome shotgun (WGS) entry which is preliminary data.</text>
</comment>
<dbReference type="EMBL" id="PVWO01000015">
    <property type="protein sequence ID" value="PSB59071.1"/>
    <property type="molecule type" value="Genomic_DNA"/>
</dbReference>
<evidence type="ECO:0000313" key="3">
    <source>
        <dbReference type="Proteomes" id="UP000238937"/>
    </source>
</evidence>
<proteinExistence type="predicted"/>
<feature type="transmembrane region" description="Helical" evidence="1">
    <location>
        <begin position="42"/>
        <end position="66"/>
    </location>
</feature>
<dbReference type="AlphaFoldDB" id="A0A2T1GMI9"/>
<organism evidence="2 3">
    <name type="scientific">Chamaesiphon polymorphus CCALA 037</name>
    <dbReference type="NCBI Taxonomy" id="2107692"/>
    <lineage>
        <taxon>Bacteria</taxon>
        <taxon>Bacillati</taxon>
        <taxon>Cyanobacteriota</taxon>
        <taxon>Cyanophyceae</taxon>
        <taxon>Gomontiellales</taxon>
        <taxon>Chamaesiphonaceae</taxon>
        <taxon>Chamaesiphon</taxon>
    </lineage>
</organism>
<keyword evidence="1" id="KW-1133">Transmembrane helix</keyword>
<evidence type="ECO:0000256" key="1">
    <source>
        <dbReference type="SAM" id="Phobius"/>
    </source>
</evidence>
<keyword evidence="1" id="KW-0812">Transmembrane</keyword>
<reference evidence="2 3" key="1">
    <citation type="submission" date="2018-03" db="EMBL/GenBank/DDBJ databases">
        <title>The ancient ancestry and fast evolution of plastids.</title>
        <authorList>
            <person name="Moore K.R."/>
            <person name="Magnabosco C."/>
            <person name="Momper L."/>
            <person name="Gold D.A."/>
            <person name="Bosak T."/>
            <person name="Fournier G.P."/>
        </authorList>
    </citation>
    <scope>NUCLEOTIDE SEQUENCE [LARGE SCALE GENOMIC DNA]</scope>
    <source>
        <strain evidence="2 3">CCALA 037</strain>
    </source>
</reference>
<sequence>MNRSRSIQESRNRVSSIFKERMPMKILTKTERVLIIQKGTKAGFLLGTAFVMLWVLAFVAYILFSISVKLGSGWWAVIFLPLFAWVSWLALNRFLSNKRMVTIYRLDKANNQFTLELQGLNTSKLYTLPLHEIRATEVKLLSSQSVGYGYTHIVFELYLLINSGAPLAIDSGVGMGEKRELDAIASYLRQFIFDCRAEQSFSNN</sequence>
<protein>
    <submittedName>
        <fullName evidence="2">Uncharacterized protein</fullName>
    </submittedName>
</protein>
<accession>A0A2T1GMI9</accession>
<dbReference type="Proteomes" id="UP000238937">
    <property type="component" value="Unassembled WGS sequence"/>
</dbReference>
<keyword evidence="1" id="KW-0472">Membrane</keyword>
<feature type="transmembrane region" description="Helical" evidence="1">
    <location>
        <begin position="72"/>
        <end position="91"/>
    </location>
</feature>
<evidence type="ECO:0000313" key="2">
    <source>
        <dbReference type="EMBL" id="PSB59071.1"/>
    </source>
</evidence>